<evidence type="ECO:0000256" key="1">
    <source>
        <dbReference type="ARBA" id="ARBA00022729"/>
    </source>
</evidence>
<dbReference type="EMBL" id="JAEUGD010000066">
    <property type="protein sequence ID" value="MBL6448881.1"/>
    <property type="molecule type" value="Genomic_DNA"/>
</dbReference>
<dbReference type="Gene3D" id="2.40.160.20">
    <property type="match status" value="1"/>
</dbReference>
<name>A0A937G288_9BACT</name>
<dbReference type="Pfam" id="PF13505">
    <property type="entry name" value="OMP_b-brl"/>
    <property type="match status" value="1"/>
</dbReference>
<evidence type="ECO:0000259" key="3">
    <source>
        <dbReference type="Pfam" id="PF13505"/>
    </source>
</evidence>
<dbReference type="Proteomes" id="UP000614216">
    <property type="component" value="Unassembled WGS sequence"/>
</dbReference>
<dbReference type="AlphaFoldDB" id="A0A937G288"/>
<keyword evidence="1 2" id="KW-0732">Signal</keyword>
<feature type="domain" description="Outer membrane protein beta-barrel" evidence="3">
    <location>
        <begin position="14"/>
        <end position="190"/>
    </location>
</feature>
<gene>
    <name evidence="4" type="ORF">JMN32_21390</name>
</gene>
<dbReference type="SUPFAM" id="SSF103515">
    <property type="entry name" value="Autotransporter"/>
    <property type="match status" value="1"/>
</dbReference>
<dbReference type="RefSeq" id="WP_202858421.1">
    <property type="nucleotide sequence ID" value="NZ_JAEUGD010000066.1"/>
</dbReference>
<evidence type="ECO:0000313" key="4">
    <source>
        <dbReference type="EMBL" id="MBL6448881.1"/>
    </source>
</evidence>
<reference evidence="4" key="1">
    <citation type="submission" date="2021-01" db="EMBL/GenBank/DDBJ databases">
        <title>Fulvivirga kasyanovii gen. nov., sp nov., a novel member of the phylum Bacteroidetes isolated from seawater in a mussel farm.</title>
        <authorList>
            <person name="Zhao L.-H."/>
            <person name="Wang Z.-J."/>
        </authorList>
    </citation>
    <scope>NUCLEOTIDE SEQUENCE</scope>
    <source>
        <strain evidence="4">29W222</strain>
    </source>
</reference>
<keyword evidence="5" id="KW-1185">Reference proteome</keyword>
<sequence length="196" mass="21216">MKKTLLTGIIMIAGACFAQAQTEQGGILAGGSVSMDFENNKLEAGSTTVDRGNTFSVSFNPNVGYFFMDGLAGGLELEISSSTFTEDQTDFETKFSTFNFGPFVKYYHSSGLFGLGRFGVGSAKEVDEDAGGTDETKFGVFTWRLGAGYALFLNDNVSLEPMLSYGSYNFTNKDSDPEVKTIDNSLRISVGFQIFL</sequence>
<proteinExistence type="predicted"/>
<protein>
    <submittedName>
        <fullName evidence="4">Porin family protein</fullName>
    </submittedName>
</protein>
<comment type="caution">
    <text evidence="4">The sequence shown here is derived from an EMBL/GenBank/DDBJ whole genome shotgun (WGS) entry which is preliminary data.</text>
</comment>
<dbReference type="InterPro" id="IPR036709">
    <property type="entry name" value="Autotransporte_beta_dom_sf"/>
</dbReference>
<dbReference type="InterPro" id="IPR027385">
    <property type="entry name" value="Beta-barrel_OMP"/>
</dbReference>
<organism evidence="4 5">
    <name type="scientific">Fulvivirga marina</name>
    <dbReference type="NCBI Taxonomy" id="2494733"/>
    <lineage>
        <taxon>Bacteria</taxon>
        <taxon>Pseudomonadati</taxon>
        <taxon>Bacteroidota</taxon>
        <taxon>Cytophagia</taxon>
        <taxon>Cytophagales</taxon>
        <taxon>Fulvivirgaceae</taxon>
        <taxon>Fulvivirga</taxon>
    </lineage>
</organism>
<evidence type="ECO:0000313" key="5">
    <source>
        <dbReference type="Proteomes" id="UP000614216"/>
    </source>
</evidence>
<feature type="chain" id="PRO_5037299089" evidence="2">
    <location>
        <begin position="21"/>
        <end position="196"/>
    </location>
</feature>
<evidence type="ECO:0000256" key="2">
    <source>
        <dbReference type="SAM" id="SignalP"/>
    </source>
</evidence>
<dbReference type="PROSITE" id="PS51257">
    <property type="entry name" value="PROKAR_LIPOPROTEIN"/>
    <property type="match status" value="1"/>
</dbReference>
<accession>A0A937G288</accession>
<feature type="signal peptide" evidence="2">
    <location>
        <begin position="1"/>
        <end position="20"/>
    </location>
</feature>